<evidence type="ECO:0000259" key="7">
    <source>
        <dbReference type="Pfam" id="PF06305"/>
    </source>
</evidence>
<evidence type="ECO:0000256" key="4">
    <source>
        <dbReference type="ARBA" id="ARBA00023136"/>
    </source>
</evidence>
<dbReference type="EMBL" id="FXTB01000007">
    <property type="protein sequence ID" value="SMO78672.1"/>
    <property type="molecule type" value="Genomic_DNA"/>
</dbReference>
<keyword evidence="3 6" id="KW-1133">Transmembrane helix</keyword>
<evidence type="ECO:0000256" key="6">
    <source>
        <dbReference type="SAM" id="Phobius"/>
    </source>
</evidence>
<evidence type="ECO:0000256" key="3">
    <source>
        <dbReference type="ARBA" id="ARBA00022989"/>
    </source>
</evidence>
<feature type="region of interest" description="Disordered" evidence="5">
    <location>
        <begin position="65"/>
        <end position="91"/>
    </location>
</feature>
<evidence type="ECO:0000256" key="2">
    <source>
        <dbReference type="ARBA" id="ARBA00022692"/>
    </source>
</evidence>
<evidence type="ECO:0000256" key="1">
    <source>
        <dbReference type="ARBA" id="ARBA00022475"/>
    </source>
</evidence>
<accession>A0A521E491</accession>
<feature type="transmembrane region" description="Helical" evidence="6">
    <location>
        <begin position="39"/>
        <end position="60"/>
    </location>
</feature>
<gene>
    <name evidence="8" type="ORF">SAMN06265379_107170</name>
</gene>
<reference evidence="8 9" key="1">
    <citation type="submission" date="2017-05" db="EMBL/GenBank/DDBJ databases">
        <authorList>
            <person name="Varghese N."/>
            <person name="Submissions S."/>
        </authorList>
    </citation>
    <scope>NUCLEOTIDE SEQUENCE [LARGE SCALE GENOMIC DNA]</scope>
    <source>
        <strain evidence="8 9">DSM 27040</strain>
    </source>
</reference>
<feature type="domain" description="Lipopolysaccharide assembly protein A" evidence="7">
    <location>
        <begin position="21"/>
        <end position="69"/>
    </location>
</feature>
<evidence type="ECO:0000313" key="9">
    <source>
        <dbReference type="Proteomes" id="UP000319040"/>
    </source>
</evidence>
<dbReference type="AlphaFoldDB" id="A0A521E491"/>
<dbReference type="GO" id="GO:0005886">
    <property type="term" value="C:plasma membrane"/>
    <property type="evidence" value="ECO:0007669"/>
    <property type="project" value="InterPro"/>
</dbReference>
<dbReference type="PANTHER" id="PTHR41335">
    <property type="entry name" value="MEMBRANE PROTEIN-RELATED"/>
    <property type="match status" value="1"/>
</dbReference>
<keyword evidence="4 6" id="KW-0472">Membrane</keyword>
<protein>
    <recommendedName>
        <fullName evidence="7">Lipopolysaccharide assembly protein A domain-containing protein</fullName>
    </recommendedName>
</protein>
<organism evidence="8 9">
    <name type="scientific">Saccharicrinis carchari</name>
    <dbReference type="NCBI Taxonomy" id="1168039"/>
    <lineage>
        <taxon>Bacteria</taxon>
        <taxon>Pseudomonadati</taxon>
        <taxon>Bacteroidota</taxon>
        <taxon>Bacteroidia</taxon>
        <taxon>Marinilabiliales</taxon>
        <taxon>Marinilabiliaceae</taxon>
        <taxon>Saccharicrinis</taxon>
    </lineage>
</organism>
<keyword evidence="2 6" id="KW-0812">Transmembrane</keyword>
<evidence type="ECO:0000313" key="8">
    <source>
        <dbReference type="EMBL" id="SMO78672.1"/>
    </source>
</evidence>
<proteinExistence type="predicted"/>
<dbReference type="OrthoDB" id="1122549at2"/>
<feature type="compositionally biased region" description="Basic and acidic residues" evidence="5">
    <location>
        <begin position="78"/>
        <end position="91"/>
    </location>
</feature>
<dbReference type="Proteomes" id="UP000319040">
    <property type="component" value="Unassembled WGS sequence"/>
</dbReference>
<dbReference type="PANTHER" id="PTHR41335:SF1">
    <property type="entry name" value="MEMBRANE PROTEIN"/>
    <property type="match status" value="1"/>
</dbReference>
<dbReference type="Pfam" id="PF06305">
    <property type="entry name" value="LapA_dom"/>
    <property type="match status" value="1"/>
</dbReference>
<keyword evidence="9" id="KW-1185">Reference proteome</keyword>
<sequence length="91" mass="10236">MKKSFWILMILAVFVVVFSVQNADPVSFSMLMWRGELSLAILLICSFIIGAVVGALYYGIAMRQKKKNKMEDESGDIPFEKEGRSIKDDGI</sequence>
<evidence type="ECO:0000256" key="5">
    <source>
        <dbReference type="SAM" id="MobiDB-lite"/>
    </source>
</evidence>
<dbReference type="RefSeq" id="WP_142534044.1">
    <property type="nucleotide sequence ID" value="NZ_FXTB01000007.1"/>
</dbReference>
<name>A0A521E491_SACCC</name>
<dbReference type="InterPro" id="IPR010445">
    <property type="entry name" value="LapA_dom"/>
</dbReference>
<keyword evidence="1" id="KW-1003">Cell membrane</keyword>